<dbReference type="EMBL" id="CAJJDM010000006">
    <property type="protein sequence ID" value="CAD8045432.1"/>
    <property type="molecule type" value="Genomic_DNA"/>
</dbReference>
<gene>
    <name evidence="1" type="ORF">PPRIM_AZ9-3.1.T0090416</name>
</gene>
<name>A0A8S1JS07_PARPR</name>
<protein>
    <submittedName>
        <fullName evidence="1">Uncharacterized protein</fullName>
    </submittedName>
</protein>
<dbReference type="OMA" id="EDYDQMC"/>
<dbReference type="AlphaFoldDB" id="A0A8S1JS07"/>
<evidence type="ECO:0000313" key="1">
    <source>
        <dbReference type="EMBL" id="CAD8045432.1"/>
    </source>
</evidence>
<reference evidence="1" key="1">
    <citation type="submission" date="2021-01" db="EMBL/GenBank/DDBJ databases">
        <authorList>
            <consortium name="Genoscope - CEA"/>
            <person name="William W."/>
        </authorList>
    </citation>
    <scope>NUCLEOTIDE SEQUENCE</scope>
</reference>
<comment type="caution">
    <text evidence="1">The sequence shown here is derived from an EMBL/GenBank/DDBJ whole genome shotgun (WGS) entry which is preliminary data.</text>
</comment>
<dbReference type="Proteomes" id="UP000688137">
    <property type="component" value="Unassembled WGS sequence"/>
</dbReference>
<evidence type="ECO:0000313" key="2">
    <source>
        <dbReference type="Proteomes" id="UP000688137"/>
    </source>
</evidence>
<proteinExistence type="predicted"/>
<organism evidence="1 2">
    <name type="scientific">Paramecium primaurelia</name>
    <dbReference type="NCBI Taxonomy" id="5886"/>
    <lineage>
        <taxon>Eukaryota</taxon>
        <taxon>Sar</taxon>
        <taxon>Alveolata</taxon>
        <taxon>Ciliophora</taxon>
        <taxon>Intramacronucleata</taxon>
        <taxon>Oligohymenophorea</taxon>
        <taxon>Peniculida</taxon>
        <taxon>Parameciidae</taxon>
        <taxon>Paramecium</taxon>
    </lineage>
</organism>
<keyword evidence="2" id="KW-1185">Reference proteome</keyword>
<sequence length="176" mass="20757">MGSHCSQTVQNNTVNYEKKHEIDNIIQDKEIQEPKFTTKLNLNVEIDKGVYSMRPCNVNDSVLDITTERNLQESIQQNQFLSKKYFDDTMTINKSHNLVYSNMGLNILSDLCQNEVVSQKQEKQKKVEEYDEDYDQMCKYDVDQFKFQQPAVMKYVDKQLPSQQKTNIVEQRNLKK</sequence>
<accession>A0A8S1JS07</accession>